<dbReference type="PATRIC" id="fig|443610.3.peg.2306"/>
<dbReference type="Proteomes" id="UP000033632">
    <property type="component" value="Unassembled WGS sequence"/>
</dbReference>
<dbReference type="STRING" id="443610.VE25_19930"/>
<evidence type="ECO:0008006" key="4">
    <source>
        <dbReference type="Google" id="ProtNLM"/>
    </source>
</evidence>
<proteinExistence type="predicted"/>
<keyword evidence="1" id="KW-1133">Transmembrane helix</keyword>
<evidence type="ECO:0000256" key="1">
    <source>
        <dbReference type="SAM" id="Phobius"/>
    </source>
</evidence>
<dbReference type="RefSeq" id="WP_046110432.1">
    <property type="nucleotide sequence ID" value="NZ_JZEX01000183.1"/>
</dbReference>
<dbReference type="Pfam" id="PF09489">
    <property type="entry name" value="CbtB"/>
    <property type="match status" value="1"/>
</dbReference>
<protein>
    <recommendedName>
        <fullName evidence="4">Cobalt transporter</fullName>
    </recommendedName>
</protein>
<keyword evidence="1" id="KW-0812">Transmembrane</keyword>
<dbReference type="InterPro" id="IPR012667">
    <property type="entry name" value="CbtB_put"/>
</dbReference>
<evidence type="ECO:0000313" key="3">
    <source>
        <dbReference type="Proteomes" id="UP000033632"/>
    </source>
</evidence>
<gene>
    <name evidence="2" type="ORF">VE25_19930</name>
</gene>
<keyword evidence="3" id="KW-1185">Reference proteome</keyword>
<feature type="transmembrane region" description="Helical" evidence="1">
    <location>
        <begin position="23"/>
        <end position="43"/>
    </location>
</feature>
<name>A0A0F5FFS3_9HYPH</name>
<keyword evidence="1" id="KW-0472">Membrane</keyword>
<accession>A0A0F5FFS3</accession>
<dbReference type="AlphaFoldDB" id="A0A0F5FFS3"/>
<evidence type="ECO:0000313" key="2">
    <source>
        <dbReference type="EMBL" id="KKB07022.1"/>
    </source>
</evidence>
<sequence>MNAAANTTTAHSGLQSLSLSQRLVAGSLALALGLVLLVGTGFAGDYRLHNGAHDTRHAMGFPCH</sequence>
<organism evidence="2 3">
    <name type="scientific">Devosia geojensis</name>
    <dbReference type="NCBI Taxonomy" id="443610"/>
    <lineage>
        <taxon>Bacteria</taxon>
        <taxon>Pseudomonadati</taxon>
        <taxon>Pseudomonadota</taxon>
        <taxon>Alphaproteobacteria</taxon>
        <taxon>Hyphomicrobiales</taxon>
        <taxon>Devosiaceae</taxon>
        <taxon>Devosia</taxon>
    </lineage>
</organism>
<comment type="caution">
    <text evidence="2">The sequence shown here is derived from an EMBL/GenBank/DDBJ whole genome shotgun (WGS) entry which is preliminary data.</text>
</comment>
<dbReference type="EMBL" id="JZEX01000183">
    <property type="protein sequence ID" value="KKB07022.1"/>
    <property type="molecule type" value="Genomic_DNA"/>
</dbReference>
<reference evidence="2 3" key="1">
    <citation type="submission" date="2015-03" db="EMBL/GenBank/DDBJ databases">
        <authorList>
            <person name="Hassan Y.I."/>
            <person name="Lepp D."/>
            <person name="Li X.-Z."/>
            <person name="Zhou T."/>
        </authorList>
    </citation>
    <scope>NUCLEOTIDE SEQUENCE [LARGE SCALE GENOMIC DNA]</scope>
    <source>
        <strain evidence="2 3">BD-c194</strain>
    </source>
</reference>